<dbReference type="AlphaFoldDB" id="A0A699XA21"/>
<name>A0A699XA21_TANCI</name>
<protein>
    <submittedName>
        <fullName evidence="1">Uncharacterized protein</fullName>
    </submittedName>
</protein>
<dbReference type="EMBL" id="BKCJ011829655">
    <property type="protein sequence ID" value="GFD56459.1"/>
    <property type="molecule type" value="Genomic_DNA"/>
</dbReference>
<organism evidence="1">
    <name type="scientific">Tanacetum cinerariifolium</name>
    <name type="common">Dalmatian daisy</name>
    <name type="synonym">Chrysanthemum cinerariifolium</name>
    <dbReference type="NCBI Taxonomy" id="118510"/>
    <lineage>
        <taxon>Eukaryota</taxon>
        <taxon>Viridiplantae</taxon>
        <taxon>Streptophyta</taxon>
        <taxon>Embryophyta</taxon>
        <taxon>Tracheophyta</taxon>
        <taxon>Spermatophyta</taxon>
        <taxon>Magnoliopsida</taxon>
        <taxon>eudicotyledons</taxon>
        <taxon>Gunneridae</taxon>
        <taxon>Pentapetalae</taxon>
        <taxon>asterids</taxon>
        <taxon>campanulids</taxon>
        <taxon>Asterales</taxon>
        <taxon>Asteraceae</taxon>
        <taxon>Asteroideae</taxon>
        <taxon>Anthemideae</taxon>
        <taxon>Anthemidinae</taxon>
        <taxon>Tanacetum</taxon>
    </lineage>
</organism>
<proteinExistence type="predicted"/>
<reference evidence="1" key="1">
    <citation type="journal article" date="2019" name="Sci. Rep.">
        <title>Draft genome of Tanacetum cinerariifolium, the natural source of mosquito coil.</title>
        <authorList>
            <person name="Yamashiro T."/>
            <person name="Shiraishi A."/>
            <person name="Satake H."/>
            <person name="Nakayama K."/>
        </authorList>
    </citation>
    <scope>NUCLEOTIDE SEQUENCE</scope>
</reference>
<comment type="caution">
    <text evidence="1">The sequence shown here is derived from an EMBL/GenBank/DDBJ whole genome shotgun (WGS) entry which is preliminary data.</text>
</comment>
<accession>A0A699XA21</accession>
<evidence type="ECO:0000313" key="1">
    <source>
        <dbReference type="EMBL" id="GFD56459.1"/>
    </source>
</evidence>
<feature type="non-terminal residue" evidence="1">
    <location>
        <position position="1"/>
    </location>
</feature>
<gene>
    <name evidence="1" type="ORF">Tci_928428</name>
</gene>
<sequence length="82" mass="9146">QLTATAQRKARNGRNDRLTSIGDAITVTEQVVEVDLRVFELGHFLDISARSERLGRTCQDDAADIPIAFELVKGMVEFADQR</sequence>